<evidence type="ECO:0000259" key="1">
    <source>
        <dbReference type="PROSITE" id="PS51746"/>
    </source>
</evidence>
<feature type="domain" description="PPM-type phosphatase" evidence="1">
    <location>
        <begin position="2"/>
        <end position="243"/>
    </location>
</feature>
<dbReference type="AlphaFoldDB" id="A0A926N5Y6"/>
<reference evidence="2" key="1">
    <citation type="submission" date="2020-09" db="EMBL/GenBank/DDBJ databases">
        <title>A novel bacterium of genus Hazenella, isolated from South China Sea.</title>
        <authorList>
            <person name="Huang H."/>
            <person name="Mo K."/>
            <person name="Hu Y."/>
        </authorList>
    </citation>
    <scope>NUCLEOTIDE SEQUENCE</scope>
    <source>
        <strain evidence="2">IB182357</strain>
    </source>
</reference>
<dbReference type="SMART" id="SM00332">
    <property type="entry name" value="PP2Cc"/>
    <property type="match status" value="1"/>
</dbReference>
<dbReference type="NCBIfam" id="NF033484">
    <property type="entry name" value="Stp1_PP2C_phos"/>
    <property type="match status" value="1"/>
</dbReference>
<dbReference type="SMART" id="SM00331">
    <property type="entry name" value="PP2C_SIG"/>
    <property type="match status" value="1"/>
</dbReference>
<dbReference type="InterPro" id="IPR015655">
    <property type="entry name" value="PP2C"/>
</dbReference>
<name>A0A926N5Y6_9BACL</name>
<dbReference type="InterPro" id="IPR036457">
    <property type="entry name" value="PPM-type-like_dom_sf"/>
</dbReference>
<proteinExistence type="predicted"/>
<organism evidence="2 3">
    <name type="scientific">Polycladospora coralii</name>
    <dbReference type="NCBI Taxonomy" id="2771432"/>
    <lineage>
        <taxon>Bacteria</taxon>
        <taxon>Bacillati</taxon>
        <taxon>Bacillota</taxon>
        <taxon>Bacilli</taxon>
        <taxon>Bacillales</taxon>
        <taxon>Thermoactinomycetaceae</taxon>
        <taxon>Polycladospora</taxon>
    </lineage>
</organism>
<protein>
    <submittedName>
        <fullName evidence="2">Stp1/IreP family PP2C-type Ser/Thr phosphatase</fullName>
    </submittedName>
</protein>
<evidence type="ECO:0000313" key="2">
    <source>
        <dbReference type="EMBL" id="MBD1371381.1"/>
    </source>
</evidence>
<dbReference type="CDD" id="cd00143">
    <property type="entry name" value="PP2Cc"/>
    <property type="match status" value="1"/>
</dbReference>
<sequence>MEIAKRTDVGRVREINEDSLGLEQLRSGHSLAIVADGMGGHLAGDVASQTVVKMIMEGLLEQKLNTSTDKKSNYLLQAIGTANDAVFAMSQKKEEFKGMGTTAVAAIVDTEDIVLGHVGDSRAYLLHNGGLYQLTEDHSYVNLLKKHGQITEEEAKNHPQRNMIVRAVGSSEEVEVDLVHTPWKDEDILLLCTDGLTTMVEDREIGIILSSTTLNMEEKADHLIQLALDAGGTDNISLILLKNKKRSATS</sequence>
<dbReference type="Gene3D" id="3.60.40.10">
    <property type="entry name" value="PPM-type phosphatase domain"/>
    <property type="match status" value="1"/>
</dbReference>
<dbReference type="RefSeq" id="WP_191140082.1">
    <property type="nucleotide sequence ID" value="NZ_JACXAG020000002.1"/>
</dbReference>
<dbReference type="GO" id="GO:0004722">
    <property type="term" value="F:protein serine/threonine phosphatase activity"/>
    <property type="evidence" value="ECO:0007669"/>
    <property type="project" value="InterPro"/>
</dbReference>
<accession>A0A926N5Y6</accession>
<dbReference type="InterPro" id="IPR001932">
    <property type="entry name" value="PPM-type_phosphatase-like_dom"/>
</dbReference>
<dbReference type="Proteomes" id="UP000661691">
    <property type="component" value="Unassembled WGS sequence"/>
</dbReference>
<dbReference type="PROSITE" id="PS51746">
    <property type="entry name" value="PPM_2"/>
    <property type="match status" value="1"/>
</dbReference>
<keyword evidence="3" id="KW-1185">Reference proteome</keyword>
<dbReference type="SUPFAM" id="SSF81606">
    <property type="entry name" value="PP2C-like"/>
    <property type="match status" value="1"/>
</dbReference>
<comment type="caution">
    <text evidence="2">The sequence shown here is derived from an EMBL/GenBank/DDBJ whole genome shotgun (WGS) entry which is preliminary data.</text>
</comment>
<dbReference type="Pfam" id="PF13672">
    <property type="entry name" value="PP2C_2"/>
    <property type="match status" value="1"/>
</dbReference>
<evidence type="ECO:0000313" key="3">
    <source>
        <dbReference type="Proteomes" id="UP000661691"/>
    </source>
</evidence>
<gene>
    <name evidence="2" type="ORF">IC620_03310</name>
</gene>
<dbReference type="PANTHER" id="PTHR47992">
    <property type="entry name" value="PROTEIN PHOSPHATASE"/>
    <property type="match status" value="1"/>
</dbReference>
<dbReference type="EMBL" id="JACXAH010000003">
    <property type="protein sequence ID" value="MBD1371381.1"/>
    <property type="molecule type" value="Genomic_DNA"/>
</dbReference>